<evidence type="ECO:0000256" key="2">
    <source>
        <dbReference type="ARBA" id="ARBA00022475"/>
    </source>
</evidence>
<gene>
    <name evidence="6" type="primary">livG</name>
    <name evidence="6" type="ORF">UC35_05880</name>
</gene>
<keyword evidence="3" id="KW-0547">Nucleotide-binding</keyword>
<dbReference type="InterPro" id="IPR003593">
    <property type="entry name" value="AAA+_ATPase"/>
</dbReference>
<dbReference type="FunFam" id="3.40.50.300:FF:000421">
    <property type="entry name" value="Branched-chain amino acid ABC transporter ATP-binding protein"/>
    <property type="match status" value="1"/>
</dbReference>
<evidence type="ECO:0000256" key="3">
    <source>
        <dbReference type="ARBA" id="ARBA00022741"/>
    </source>
</evidence>
<sequence length="265" mass="27824">MTLLSVSGLAKSFGGLRAVDGVDLAISRGSVHSIIGPNGAGKTCLINMLSGVYRPDAGSIKLDGRELAGEPAHGFAAAGIARTFQNLQVFFNMTALENVMTGRHLHERCSLAAALLRTRALARAEAASRKAARELLRAVGLAGWEDTPADAMPYGALKRLEIARALAAEPRVLLLDEPAAGLNATEAREIDELIQRVAAAGTTIVLVEHNMALVMEVSDHVFVLDHGRKLAEGAPGDVARDPRVVEAYLGAEGGAAAQQQEAEHA</sequence>
<feature type="domain" description="ABC transporter" evidence="5">
    <location>
        <begin position="4"/>
        <end position="251"/>
    </location>
</feature>
<dbReference type="InterPro" id="IPR051120">
    <property type="entry name" value="ABC_AA/LPS_Transport"/>
</dbReference>
<dbReference type="PROSITE" id="PS50893">
    <property type="entry name" value="ABC_TRANSPORTER_2"/>
    <property type="match status" value="1"/>
</dbReference>
<name>A0A127JWU1_9BURK</name>
<dbReference type="CDD" id="cd03219">
    <property type="entry name" value="ABC_Mj1267_LivG_branched"/>
    <property type="match status" value="1"/>
</dbReference>
<evidence type="ECO:0000313" key="7">
    <source>
        <dbReference type="Proteomes" id="UP000070433"/>
    </source>
</evidence>
<dbReference type="GO" id="GO:0016887">
    <property type="term" value="F:ATP hydrolysis activity"/>
    <property type="evidence" value="ECO:0007669"/>
    <property type="project" value="InterPro"/>
</dbReference>
<dbReference type="Gene3D" id="3.40.50.300">
    <property type="entry name" value="P-loop containing nucleotide triphosphate hydrolases"/>
    <property type="match status" value="1"/>
</dbReference>
<dbReference type="Pfam" id="PF00005">
    <property type="entry name" value="ABC_tran"/>
    <property type="match status" value="1"/>
</dbReference>
<dbReference type="InterPro" id="IPR003439">
    <property type="entry name" value="ABC_transporter-like_ATP-bd"/>
</dbReference>
<proteinExistence type="predicted"/>
<dbReference type="InterPro" id="IPR032823">
    <property type="entry name" value="BCA_ABC_TP_C"/>
</dbReference>
<dbReference type="SUPFAM" id="SSF52540">
    <property type="entry name" value="P-loop containing nucleoside triphosphate hydrolases"/>
    <property type="match status" value="1"/>
</dbReference>
<keyword evidence="2" id="KW-0472">Membrane</keyword>
<dbReference type="AlphaFoldDB" id="A0A127JWU1"/>
<evidence type="ECO:0000256" key="4">
    <source>
        <dbReference type="ARBA" id="ARBA00022840"/>
    </source>
</evidence>
<evidence type="ECO:0000313" key="6">
    <source>
        <dbReference type="EMBL" id="AMO22502.1"/>
    </source>
</evidence>
<dbReference type="Pfam" id="PF12399">
    <property type="entry name" value="BCA_ABC_TP_C"/>
    <property type="match status" value="1"/>
</dbReference>
<keyword evidence="7" id="KW-1185">Reference proteome</keyword>
<dbReference type="SMART" id="SM00382">
    <property type="entry name" value="AAA"/>
    <property type="match status" value="1"/>
</dbReference>
<reference evidence="6 7" key="1">
    <citation type="journal article" date="2014" name="Int. J. Syst. Evol. Microbiol.">
        <title>Ramlibacter solisilvae sp. nov., isolated from forest soil, and emended description of the genus Ramlibacter.</title>
        <authorList>
            <person name="Lee H.J."/>
            <person name="Lee S.H."/>
            <person name="Lee S.S."/>
            <person name="Lee J.S."/>
            <person name="Kim Y."/>
            <person name="Kim S.C."/>
            <person name="Jeon C.O."/>
        </authorList>
    </citation>
    <scope>NUCLEOTIDE SEQUENCE [LARGE SCALE GENOMIC DNA]</scope>
    <source>
        <strain evidence="6 7">5-10</strain>
    </source>
</reference>
<accession>A0A127JWU1</accession>
<organism evidence="6 7">
    <name type="scientific">Ramlibacter tataouinensis</name>
    <dbReference type="NCBI Taxonomy" id="94132"/>
    <lineage>
        <taxon>Bacteria</taxon>
        <taxon>Pseudomonadati</taxon>
        <taxon>Pseudomonadota</taxon>
        <taxon>Betaproteobacteria</taxon>
        <taxon>Burkholderiales</taxon>
        <taxon>Comamonadaceae</taxon>
        <taxon>Ramlibacter</taxon>
    </lineage>
</organism>
<evidence type="ECO:0000259" key="5">
    <source>
        <dbReference type="PROSITE" id="PS50893"/>
    </source>
</evidence>
<dbReference type="Proteomes" id="UP000070433">
    <property type="component" value="Chromosome"/>
</dbReference>
<dbReference type="RefSeq" id="WP_061497108.1">
    <property type="nucleotide sequence ID" value="NZ_CP010951.1"/>
</dbReference>
<keyword evidence="1" id="KW-0813">Transport</keyword>
<keyword evidence="2" id="KW-1003">Cell membrane</keyword>
<dbReference type="GO" id="GO:0005524">
    <property type="term" value="F:ATP binding"/>
    <property type="evidence" value="ECO:0007669"/>
    <property type="project" value="UniProtKB-KW"/>
</dbReference>
<dbReference type="PANTHER" id="PTHR45772">
    <property type="entry name" value="CONSERVED COMPONENT OF ABC TRANSPORTER FOR NATURAL AMINO ACIDS-RELATED"/>
    <property type="match status" value="1"/>
</dbReference>
<dbReference type="GO" id="GO:0005886">
    <property type="term" value="C:plasma membrane"/>
    <property type="evidence" value="ECO:0007669"/>
    <property type="project" value="TreeGrafter"/>
</dbReference>
<dbReference type="PATRIC" id="fig|94132.3.peg.1185"/>
<keyword evidence="4 6" id="KW-0067">ATP-binding</keyword>
<dbReference type="EMBL" id="CP010951">
    <property type="protein sequence ID" value="AMO22502.1"/>
    <property type="molecule type" value="Genomic_DNA"/>
</dbReference>
<protein>
    <submittedName>
        <fullName evidence="6">Leucine/isoleucine/valine transporter ATP-binding subunit</fullName>
    </submittedName>
</protein>
<dbReference type="OrthoDB" id="9779872at2"/>
<dbReference type="PANTHER" id="PTHR45772:SF1">
    <property type="entry name" value="ABC TRANSPORTER ATP-BINDING PROTEIN"/>
    <property type="match status" value="1"/>
</dbReference>
<dbReference type="InterPro" id="IPR027417">
    <property type="entry name" value="P-loop_NTPase"/>
</dbReference>
<evidence type="ECO:0000256" key="1">
    <source>
        <dbReference type="ARBA" id="ARBA00022448"/>
    </source>
</evidence>